<evidence type="ECO:0000313" key="3">
    <source>
        <dbReference type="Proteomes" id="UP001501442"/>
    </source>
</evidence>
<evidence type="ECO:0000259" key="1">
    <source>
        <dbReference type="PROSITE" id="PS50234"/>
    </source>
</evidence>
<proteinExistence type="predicted"/>
<keyword evidence="3" id="KW-1185">Reference proteome</keyword>
<organism evidence="2 3">
    <name type="scientific">Actinoallomurus vinaceus</name>
    <dbReference type="NCBI Taxonomy" id="1080074"/>
    <lineage>
        <taxon>Bacteria</taxon>
        <taxon>Bacillati</taxon>
        <taxon>Actinomycetota</taxon>
        <taxon>Actinomycetes</taxon>
        <taxon>Streptosporangiales</taxon>
        <taxon>Thermomonosporaceae</taxon>
        <taxon>Actinoallomurus</taxon>
    </lineage>
</organism>
<accession>A0ABP8U040</accession>
<gene>
    <name evidence="2" type="ORF">GCM10023196_004060</name>
</gene>
<dbReference type="EMBL" id="BAABHK010000001">
    <property type="protein sequence ID" value="GAA4620365.1"/>
    <property type="molecule type" value="Genomic_DNA"/>
</dbReference>
<dbReference type="SUPFAM" id="SSF53300">
    <property type="entry name" value="vWA-like"/>
    <property type="match status" value="1"/>
</dbReference>
<dbReference type="InterPro" id="IPR002035">
    <property type="entry name" value="VWF_A"/>
</dbReference>
<reference evidence="3" key="1">
    <citation type="journal article" date="2019" name="Int. J. Syst. Evol. Microbiol.">
        <title>The Global Catalogue of Microorganisms (GCM) 10K type strain sequencing project: providing services to taxonomists for standard genome sequencing and annotation.</title>
        <authorList>
            <consortium name="The Broad Institute Genomics Platform"/>
            <consortium name="The Broad Institute Genome Sequencing Center for Infectious Disease"/>
            <person name="Wu L."/>
            <person name="Ma J."/>
        </authorList>
    </citation>
    <scope>NUCLEOTIDE SEQUENCE [LARGE SCALE GENOMIC DNA]</scope>
    <source>
        <strain evidence="3">JCM 17939</strain>
    </source>
</reference>
<dbReference type="Gene3D" id="3.40.50.410">
    <property type="entry name" value="von Willebrand factor, type A domain"/>
    <property type="match status" value="1"/>
</dbReference>
<evidence type="ECO:0000313" key="2">
    <source>
        <dbReference type="EMBL" id="GAA4620365.1"/>
    </source>
</evidence>
<dbReference type="InterPro" id="IPR036465">
    <property type="entry name" value="vWFA_dom_sf"/>
</dbReference>
<dbReference type="Pfam" id="PF13531">
    <property type="entry name" value="SBP_bac_11"/>
    <property type="match status" value="1"/>
</dbReference>
<protein>
    <submittedName>
        <fullName evidence="2">Substrate-binding and VWA domain-containing protein</fullName>
    </submittedName>
</protein>
<name>A0ABP8U040_9ACTN</name>
<sequence length="528" mass="55710">MLDVAVAPELAPAVQDVATVFARQRHMVDGRCVQAKVRAAGPAGMALVLSGRGSMPGETIPDVWIPDSSLWLALVRGTAGVRIAADGTPVSVAHTPVVAGTTRSFAAWLSREDIKPTWEALLRASVEPIGTAKADAGGMKGVNLRILDPVGQSAGMAALVMAQMSLQRAPDAASAFTRLAQNLRSTVSPTPEALLAALGRGTKGKDPVLIVPEQSLWAYSRTAPPVQVEALYPSEGEISLDYPFVPTTEDGARSRAARFLEQAMRSAPARTAVQALGFRDPDGHAGDGFTAASGLSPRIPRAFPRSSATVVTDAIAKWNQLSLRTRVLALLDVSGSMLQPVAGNVTRMQATVKIGQGALATLPDDTDVGLWTFATNLDGKRAYRVQVPIGPLPARVGSTSRRQAITLALDQVRPKPDGDTGLYGSVLAAVRSLRSTYKPGYYNNVLLLTDGRNDDHDGITLTGLLNTLEREDDPARPAPVISIGFGPGVDMATLQKIAATTNGAAFHALNPQDVQRILLNIIAERISK</sequence>
<feature type="domain" description="VWFA" evidence="1">
    <location>
        <begin position="326"/>
        <end position="526"/>
    </location>
</feature>
<dbReference type="Proteomes" id="UP001501442">
    <property type="component" value="Unassembled WGS sequence"/>
</dbReference>
<dbReference type="Pfam" id="PF00092">
    <property type="entry name" value="VWA"/>
    <property type="match status" value="1"/>
</dbReference>
<dbReference type="PROSITE" id="PS50234">
    <property type="entry name" value="VWFA"/>
    <property type="match status" value="1"/>
</dbReference>
<comment type="caution">
    <text evidence="2">The sequence shown here is derived from an EMBL/GenBank/DDBJ whole genome shotgun (WGS) entry which is preliminary data.</text>
</comment>
<dbReference type="SMART" id="SM00327">
    <property type="entry name" value="VWA"/>
    <property type="match status" value="1"/>
</dbReference>